<dbReference type="SUPFAM" id="SSF55811">
    <property type="entry name" value="Nudix"/>
    <property type="match status" value="1"/>
</dbReference>
<dbReference type="InterPro" id="IPR020476">
    <property type="entry name" value="Nudix_hydrolase"/>
</dbReference>
<dbReference type="Pfam" id="PF00293">
    <property type="entry name" value="NUDIX"/>
    <property type="match status" value="1"/>
</dbReference>
<accession>A0A1F6T5T0</accession>
<name>A0A1F6T5T0_9PROT</name>
<dbReference type="Proteomes" id="UP000179334">
    <property type="component" value="Unassembled WGS sequence"/>
</dbReference>
<evidence type="ECO:0000256" key="1">
    <source>
        <dbReference type="ARBA" id="ARBA00022801"/>
    </source>
</evidence>
<evidence type="ECO:0000259" key="2">
    <source>
        <dbReference type="PROSITE" id="PS51462"/>
    </source>
</evidence>
<dbReference type="PANTHER" id="PTHR43736">
    <property type="entry name" value="ADP-RIBOSE PYROPHOSPHATASE"/>
    <property type="match status" value="1"/>
</dbReference>
<protein>
    <submittedName>
        <fullName evidence="3">NUDIX hydrolase</fullName>
    </submittedName>
</protein>
<dbReference type="Gene3D" id="3.90.79.10">
    <property type="entry name" value="Nucleoside Triphosphate Pyrophosphohydrolase"/>
    <property type="match status" value="1"/>
</dbReference>
<dbReference type="InterPro" id="IPR000086">
    <property type="entry name" value="NUDIX_hydrolase_dom"/>
</dbReference>
<organism evidence="3 4">
    <name type="scientific">Candidatus Muproteobacteria bacterium RBG_16_64_10</name>
    <dbReference type="NCBI Taxonomy" id="1817757"/>
    <lineage>
        <taxon>Bacteria</taxon>
        <taxon>Pseudomonadati</taxon>
        <taxon>Pseudomonadota</taxon>
        <taxon>Candidatus Muproteobacteria</taxon>
    </lineage>
</organism>
<dbReference type="EMBL" id="MFSR01000027">
    <property type="protein sequence ID" value="OGI40395.1"/>
    <property type="molecule type" value="Genomic_DNA"/>
</dbReference>
<dbReference type="InterPro" id="IPR015797">
    <property type="entry name" value="NUDIX_hydrolase-like_dom_sf"/>
</dbReference>
<dbReference type="PRINTS" id="PR00502">
    <property type="entry name" value="NUDIXFAMILY"/>
</dbReference>
<proteinExistence type="predicted"/>
<dbReference type="PANTHER" id="PTHR43736:SF1">
    <property type="entry name" value="DIHYDRONEOPTERIN TRIPHOSPHATE DIPHOSPHATASE"/>
    <property type="match status" value="1"/>
</dbReference>
<gene>
    <name evidence="3" type="ORF">A2V91_03010</name>
</gene>
<feature type="domain" description="Nudix hydrolase" evidence="2">
    <location>
        <begin position="4"/>
        <end position="134"/>
    </location>
</feature>
<comment type="caution">
    <text evidence="3">The sequence shown here is derived from an EMBL/GenBank/DDBJ whole genome shotgun (WGS) entry which is preliminary data.</text>
</comment>
<dbReference type="CDD" id="cd18873">
    <property type="entry name" value="NUDIX_NadM_like"/>
    <property type="match status" value="1"/>
</dbReference>
<keyword evidence="1 3" id="KW-0378">Hydrolase</keyword>
<dbReference type="GO" id="GO:0016787">
    <property type="term" value="F:hydrolase activity"/>
    <property type="evidence" value="ECO:0007669"/>
    <property type="project" value="UniProtKB-KW"/>
</dbReference>
<reference evidence="3 4" key="1">
    <citation type="journal article" date="2016" name="Nat. Commun.">
        <title>Thousands of microbial genomes shed light on interconnected biogeochemical processes in an aquifer system.</title>
        <authorList>
            <person name="Anantharaman K."/>
            <person name="Brown C.T."/>
            <person name="Hug L.A."/>
            <person name="Sharon I."/>
            <person name="Castelle C.J."/>
            <person name="Probst A.J."/>
            <person name="Thomas B.C."/>
            <person name="Singh A."/>
            <person name="Wilkins M.J."/>
            <person name="Karaoz U."/>
            <person name="Brodie E.L."/>
            <person name="Williams K.H."/>
            <person name="Hubbard S.S."/>
            <person name="Banfield J.F."/>
        </authorList>
    </citation>
    <scope>NUCLEOTIDE SEQUENCE [LARGE SCALE GENOMIC DNA]</scope>
</reference>
<dbReference type="AlphaFoldDB" id="A0A1F6T5T0"/>
<sequence>MPAPATPALTTDIIIELTDRPGRLIVLIERRYPPHGWALPGGFVDVGETVERAAVREALEETALGVRLTALLGVYSDPARDPRRHTASVVYIAEAHGAPRAQDDARNVEIFSLDRLPAALCFDHAKILADYRAYRETGRVPAPRATI</sequence>
<evidence type="ECO:0000313" key="4">
    <source>
        <dbReference type="Proteomes" id="UP000179334"/>
    </source>
</evidence>
<dbReference type="PROSITE" id="PS51462">
    <property type="entry name" value="NUDIX"/>
    <property type="match status" value="1"/>
</dbReference>
<evidence type="ECO:0000313" key="3">
    <source>
        <dbReference type="EMBL" id="OGI40395.1"/>
    </source>
</evidence>